<dbReference type="Proteomes" id="UP000561271">
    <property type="component" value="Unassembled WGS sequence"/>
</dbReference>
<dbReference type="InterPro" id="IPR013786">
    <property type="entry name" value="AcylCoA_DH/ox_N"/>
</dbReference>
<comment type="cofactor">
    <cofactor evidence="1 6">
        <name>FAD</name>
        <dbReference type="ChEBI" id="CHEBI:57692"/>
    </cofactor>
</comment>
<dbReference type="Gene3D" id="1.20.140.10">
    <property type="entry name" value="Butyryl-CoA Dehydrogenase, subunit A, domain 3"/>
    <property type="match status" value="1"/>
</dbReference>
<accession>A0A6V8PZ71</accession>
<dbReference type="EMBL" id="BLSA01000071">
    <property type="protein sequence ID" value="GFP32402.1"/>
    <property type="molecule type" value="Genomic_DNA"/>
</dbReference>
<feature type="domain" description="Acyl-CoA dehydrogenase/oxidase N-terminal" evidence="9">
    <location>
        <begin position="37"/>
        <end position="148"/>
    </location>
</feature>
<evidence type="ECO:0000313" key="13">
    <source>
        <dbReference type="Proteomes" id="UP000561271"/>
    </source>
</evidence>
<keyword evidence="3 6" id="KW-0285">Flavoprotein</keyword>
<evidence type="ECO:0000256" key="1">
    <source>
        <dbReference type="ARBA" id="ARBA00001974"/>
    </source>
</evidence>
<feature type="domain" description="Acyl-CoA dehydrogenase/oxidase C-terminal" evidence="7">
    <location>
        <begin position="259"/>
        <end position="408"/>
    </location>
</feature>
<comment type="caution">
    <text evidence="12">The sequence shown here is derived from an EMBL/GenBank/DDBJ whole genome shotgun (WGS) entry which is preliminary data.</text>
</comment>
<feature type="domain" description="Acyl-CoA oxidase/dehydrogenase middle" evidence="8">
    <location>
        <begin position="152"/>
        <end position="247"/>
    </location>
</feature>
<dbReference type="AlphaFoldDB" id="A0A6V8PZ71"/>
<dbReference type="FunFam" id="1.20.140.10:FF:000004">
    <property type="entry name" value="Acyl-CoA dehydrogenase FadE25"/>
    <property type="match status" value="1"/>
</dbReference>
<dbReference type="InterPro" id="IPR006089">
    <property type="entry name" value="Acyl-CoA_DH_CS"/>
</dbReference>
<evidence type="ECO:0000313" key="14">
    <source>
        <dbReference type="Proteomes" id="UP000568877"/>
    </source>
</evidence>
<dbReference type="InterPro" id="IPR036250">
    <property type="entry name" value="AcylCo_DH-like_C"/>
</dbReference>
<evidence type="ECO:0000256" key="5">
    <source>
        <dbReference type="ARBA" id="ARBA00023002"/>
    </source>
</evidence>
<evidence type="ECO:0000256" key="4">
    <source>
        <dbReference type="ARBA" id="ARBA00022827"/>
    </source>
</evidence>
<dbReference type="Gene3D" id="2.40.110.10">
    <property type="entry name" value="Butyryl-CoA Dehydrogenase, subunit A, domain 2"/>
    <property type="match status" value="1"/>
</dbReference>
<dbReference type="PIRSF" id="PIRSF016578">
    <property type="entry name" value="HsaA"/>
    <property type="match status" value="1"/>
</dbReference>
<evidence type="ECO:0000259" key="8">
    <source>
        <dbReference type="Pfam" id="PF02770"/>
    </source>
</evidence>
<evidence type="ECO:0000259" key="9">
    <source>
        <dbReference type="Pfam" id="PF02771"/>
    </source>
</evidence>
<dbReference type="InterPro" id="IPR009100">
    <property type="entry name" value="AcylCoA_DH/oxidase_NM_dom_sf"/>
</dbReference>
<dbReference type="InterPro" id="IPR006091">
    <property type="entry name" value="Acyl-CoA_Oxase/DH_mid-dom"/>
</dbReference>
<dbReference type="GO" id="GO:0003995">
    <property type="term" value="F:acyl-CoA dehydrogenase activity"/>
    <property type="evidence" value="ECO:0007669"/>
    <property type="project" value="InterPro"/>
</dbReference>
<dbReference type="SUPFAM" id="SSF47203">
    <property type="entry name" value="Acyl-CoA dehydrogenase C-terminal domain-like"/>
    <property type="match status" value="1"/>
</dbReference>
<evidence type="ECO:0000313" key="10">
    <source>
        <dbReference type="EMBL" id="GFP30547.1"/>
    </source>
</evidence>
<dbReference type="SUPFAM" id="SSF56645">
    <property type="entry name" value="Acyl-CoA dehydrogenase NM domain-like"/>
    <property type="match status" value="1"/>
</dbReference>
<evidence type="ECO:0000313" key="11">
    <source>
        <dbReference type="EMBL" id="GFP32402.1"/>
    </source>
</evidence>
<dbReference type="Pfam" id="PF02770">
    <property type="entry name" value="Acyl-CoA_dh_M"/>
    <property type="match status" value="1"/>
</dbReference>
<dbReference type="Pfam" id="PF02771">
    <property type="entry name" value="Acyl-CoA_dh_N"/>
    <property type="match status" value="1"/>
</dbReference>
<evidence type="ECO:0000256" key="6">
    <source>
        <dbReference type="RuleBase" id="RU362125"/>
    </source>
</evidence>
<keyword evidence="4 6" id="KW-0274">FAD</keyword>
<evidence type="ECO:0000256" key="2">
    <source>
        <dbReference type="ARBA" id="ARBA00009347"/>
    </source>
</evidence>
<dbReference type="FunFam" id="1.10.540.10:FF:000002">
    <property type="entry name" value="Acyl-CoA dehydrogenase FadE19"/>
    <property type="match status" value="1"/>
</dbReference>
<dbReference type="InterPro" id="IPR046373">
    <property type="entry name" value="Acyl-CoA_Oxase/DH_mid-dom_sf"/>
</dbReference>
<comment type="similarity">
    <text evidence="2 6">Belongs to the acyl-CoA dehydrogenase family.</text>
</comment>
<dbReference type="EMBL" id="BLRZ01000076">
    <property type="protein sequence ID" value="GFP30547.1"/>
    <property type="molecule type" value="Genomic_DNA"/>
</dbReference>
<reference evidence="13 14" key="1">
    <citation type="journal article" date="2020" name="Front. Microbiol.">
        <title>Single-cell genomics of novel Actinobacteria with the Wood-Ljungdahl pathway discovered in a serpentinizing system.</title>
        <authorList>
            <person name="Merino N."/>
            <person name="Kawai M."/>
            <person name="Boyd E.S."/>
            <person name="Colman D.R."/>
            <person name="McGlynn S.E."/>
            <person name="Nealson K.H."/>
            <person name="Kurokawa K."/>
            <person name="Hongoh Y."/>
        </authorList>
    </citation>
    <scope>NUCLEOTIDE SEQUENCE [LARGE SCALE GENOMIC DNA]</scope>
    <source>
        <strain evidence="10 15">S34</strain>
        <strain evidence="11 14">S42</strain>
        <strain evidence="12 13">S44</strain>
    </source>
</reference>
<evidence type="ECO:0000313" key="12">
    <source>
        <dbReference type="EMBL" id="GFP37134.1"/>
    </source>
</evidence>
<dbReference type="PROSITE" id="PS00073">
    <property type="entry name" value="ACYL_COA_DH_2"/>
    <property type="match status" value="1"/>
</dbReference>
<gene>
    <name evidence="10" type="ORF">HKBW3S34_01467</name>
    <name evidence="11" type="ORF">HKBW3S42_00707</name>
    <name evidence="12" type="ORF">HKBW3S44_00814</name>
</gene>
<dbReference type="Pfam" id="PF00441">
    <property type="entry name" value="Acyl-CoA_dh_1"/>
    <property type="match status" value="1"/>
</dbReference>
<keyword evidence="15" id="KW-1185">Reference proteome</keyword>
<dbReference type="GO" id="GO:0050660">
    <property type="term" value="F:flavin adenine dinucleotide binding"/>
    <property type="evidence" value="ECO:0007669"/>
    <property type="project" value="InterPro"/>
</dbReference>
<dbReference type="InterPro" id="IPR037069">
    <property type="entry name" value="AcylCoA_DH/ox_N_sf"/>
</dbReference>
<dbReference type="EMBL" id="BLSC01000052">
    <property type="protein sequence ID" value="GFP37134.1"/>
    <property type="molecule type" value="Genomic_DNA"/>
</dbReference>
<organism evidence="12 13">
    <name type="scientific">Candidatus Hakubella thermalkaliphila</name>
    <dbReference type="NCBI Taxonomy" id="2754717"/>
    <lineage>
        <taxon>Bacteria</taxon>
        <taxon>Bacillati</taxon>
        <taxon>Actinomycetota</taxon>
        <taxon>Actinomycetota incertae sedis</taxon>
        <taxon>Candidatus Hakubellales</taxon>
        <taxon>Candidatus Hakubellaceae</taxon>
        <taxon>Candidatus Hakubella</taxon>
    </lineage>
</organism>
<dbReference type="Proteomes" id="UP000568877">
    <property type="component" value="Unassembled WGS sequence"/>
</dbReference>
<dbReference type="FunFam" id="2.40.110.10:FF:000001">
    <property type="entry name" value="Acyl-CoA dehydrogenase, mitochondrial"/>
    <property type="match status" value="1"/>
</dbReference>
<dbReference type="InterPro" id="IPR009075">
    <property type="entry name" value="AcylCo_DH/oxidase_C"/>
</dbReference>
<dbReference type="Proteomes" id="UP000588083">
    <property type="component" value="Unassembled WGS sequence"/>
</dbReference>
<dbReference type="PROSITE" id="PS00072">
    <property type="entry name" value="ACYL_COA_DH_1"/>
    <property type="match status" value="1"/>
</dbReference>
<evidence type="ECO:0000256" key="3">
    <source>
        <dbReference type="ARBA" id="ARBA00022630"/>
    </source>
</evidence>
<proteinExistence type="inferred from homology"/>
<dbReference type="PANTHER" id="PTHR43884:SF12">
    <property type="entry name" value="ISOVALERYL-COA DEHYDROGENASE, MITOCHONDRIAL-RELATED"/>
    <property type="match status" value="1"/>
</dbReference>
<dbReference type="Gene3D" id="1.10.540.10">
    <property type="entry name" value="Acyl-CoA dehydrogenase/oxidase, N-terminal domain"/>
    <property type="match status" value="1"/>
</dbReference>
<name>A0A6V8PZ71_9ACTN</name>
<evidence type="ECO:0000259" key="7">
    <source>
        <dbReference type="Pfam" id="PF00441"/>
    </source>
</evidence>
<protein>
    <submittedName>
        <fullName evidence="12">Butyryl-CoA dehydrogenase</fullName>
    </submittedName>
</protein>
<sequence>MDFWLRPIIIIHAASSITCKIQEKYGEKGWEMDYFLSDEQKMIVDIARKIAQEKIVPVRKELDEKEEFPHEIIKEIARADLFALFVPEEYGGLGGRIFDVCLAVEELSKGCLGVATSYAASGLGFLPIIISGSEEQKKKYLSDLASGKKLAAFGLTEPDAGSDASAIRTSAVLDGDEYVLNGTKQWISNGGEADIYTIFAMTDKTKGARGASTFIVEKGTPGFSFGKKEEKLGIRASVTRELIFENCRIPRENLISREGMGFIIAMRTLDKARPAVGAQAVGVAQAALDESIKFAKTRHQFGVSISSFQSIQHMLADMATQIEAARALVYAAAKMIDSGAKEISAASSMAKLFASDVAMKVTIDAVQIFGGYGYMREYPVEKMMRDAKITQIYEGTNQIQRNIIASHLLKSA</sequence>
<keyword evidence="5 6" id="KW-0560">Oxidoreductase</keyword>
<evidence type="ECO:0000313" key="15">
    <source>
        <dbReference type="Proteomes" id="UP000588083"/>
    </source>
</evidence>
<dbReference type="PANTHER" id="PTHR43884">
    <property type="entry name" value="ACYL-COA DEHYDROGENASE"/>
    <property type="match status" value="1"/>
</dbReference>